<dbReference type="EMBL" id="VZPX01000040">
    <property type="protein sequence ID" value="KAB0477582.1"/>
    <property type="molecule type" value="Genomic_DNA"/>
</dbReference>
<evidence type="ECO:0000313" key="1">
    <source>
        <dbReference type="EMBL" id="KAB0477582.1"/>
    </source>
</evidence>
<dbReference type="InterPro" id="IPR050678">
    <property type="entry name" value="DNA_Partitioning_ATPase"/>
</dbReference>
<dbReference type="Proteomes" id="UP000423756">
    <property type="component" value="Unassembled WGS sequence"/>
</dbReference>
<dbReference type="RefSeq" id="WP_137408365.1">
    <property type="nucleotide sequence ID" value="NZ_AP025465.1"/>
</dbReference>
<reference evidence="1 2" key="1">
    <citation type="submission" date="2019-09" db="EMBL/GenBank/DDBJ databases">
        <title>Draft genome sequences of 48 bacterial type strains from the CCUG.</title>
        <authorList>
            <person name="Tunovic T."/>
            <person name="Pineiro-Iglesias B."/>
            <person name="Unosson C."/>
            <person name="Inganas E."/>
            <person name="Ohlen M."/>
            <person name="Cardew S."/>
            <person name="Jensie-Markopoulos S."/>
            <person name="Salva-Serra F."/>
            <person name="Jaen-Luchoro D."/>
            <person name="Karlsson R."/>
            <person name="Svensson-Stadler L."/>
            <person name="Chun J."/>
            <person name="Moore E."/>
        </authorList>
    </citation>
    <scope>NUCLEOTIDE SEQUENCE [LARGE SCALE GENOMIC DNA]</scope>
    <source>
        <strain evidence="1 2">CCUG 48643</strain>
    </source>
</reference>
<dbReference type="Gene3D" id="3.40.50.300">
    <property type="entry name" value="P-loop containing nucleotide triphosphate hydrolases"/>
    <property type="match status" value="1"/>
</dbReference>
<organism evidence="1 2">
    <name type="scientific">Vibrio chagasii</name>
    <dbReference type="NCBI Taxonomy" id="170679"/>
    <lineage>
        <taxon>Bacteria</taxon>
        <taxon>Pseudomonadati</taxon>
        <taxon>Pseudomonadota</taxon>
        <taxon>Gammaproteobacteria</taxon>
        <taxon>Vibrionales</taxon>
        <taxon>Vibrionaceae</taxon>
        <taxon>Vibrio</taxon>
    </lineage>
</organism>
<sequence length="260" mass="29098">MKRLLFASLRGGCGSTTITANLSQALVKINKQVLAIDSSPENLLGLHLGLPYEENDGWAVRTLNRLNLFDAGYQSPQGAMFLPFGKLSFDQHFEFEKNKEQHLNSLVETTLNARADKGEQWQLFHAALSDLNNLAVHGTIDAIDMVFIAVTADAVSYSALQSWIQSCPFFDELLERNKLRLVINHYQPETEVGRDFMLVLKKEFGSILVPVLLHRDTALLDCVANLTTVQHFSPFSQAAKDFQSLAFWCVSTFSSHYSQG</sequence>
<dbReference type="PANTHER" id="PTHR13696">
    <property type="entry name" value="P-LOOP CONTAINING NUCLEOSIDE TRIPHOSPHATE HYDROLASE"/>
    <property type="match status" value="1"/>
</dbReference>
<dbReference type="AlphaFoldDB" id="A0A7V7NRU2"/>
<dbReference type="NCBIfam" id="TIGR03371">
    <property type="entry name" value="cellulose_yhjQ"/>
    <property type="match status" value="1"/>
</dbReference>
<dbReference type="GeneID" id="77341833"/>
<dbReference type="SUPFAM" id="SSF52540">
    <property type="entry name" value="P-loop containing nucleoside triphosphate hydrolases"/>
    <property type="match status" value="1"/>
</dbReference>
<name>A0A7V7NRU2_9VIBR</name>
<accession>A0A7V7NRU2</accession>
<evidence type="ECO:0000313" key="2">
    <source>
        <dbReference type="Proteomes" id="UP000423756"/>
    </source>
</evidence>
<dbReference type="Pfam" id="PF06564">
    <property type="entry name" value="CBP_BcsQ"/>
    <property type="match status" value="1"/>
</dbReference>
<protein>
    <submittedName>
        <fullName evidence="1">Cellulose synthase operon protein YhjQ</fullName>
    </submittedName>
</protein>
<gene>
    <name evidence="1" type="primary">yhjQ</name>
    <name evidence="1" type="ORF">F7Q91_17215</name>
</gene>
<dbReference type="InterPro" id="IPR017746">
    <property type="entry name" value="Cellulose_synthase_operon_BcsQ"/>
</dbReference>
<dbReference type="InterPro" id="IPR027417">
    <property type="entry name" value="P-loop_NTPase"/>
</dbReference>
<dbReference type="PANTHER" id="PTHR13696:SF99">
    <property type="entry name" value="COBYRINIC ACID AC-DIAMIDE SYNTHASE"/>
    <property type="match status" value="1"/>
</dbReference>
<comment type="caution">
    <text evidence="1">The sequence shown here is derived from an EMBL/GenBank/DDBJ whole genome shotgun (WGS) entry which is preliminary data.</text>
</comment>
<proteinExistence type="predicted"/>